<feature type="region of interest" description="Disordered" evidence="1">
    <location>
        <begin position="71"/>
        <end position="94"/>
    </location>
</feature>
<proteinExistence type="predicted"/>
<evidence type="ECO:0000313" key="2">
    <source>
        <dbReference type="EMBL" id="TNN60015.1"/>
    </source>
</evidence>
<gene>
    <name evidence="2" type="ORF">EYF80_029773</name>
</gene>
<protein>
    <submittedName>
        <fullName evidence="2">Uncharacterized protein</fullName>
    </submittedName>
</protein>
<sequence>MAQRPSSTGQYGYKEIAWRQNSHQYVKPCLFPISKGVIKALWVVRGMVLVLASSYSKGVAAPAAVETEQLLRSRQPPGTSNELPVAQRLRGRPPGVTAPCCPPEMTFIPKRATKVMLALGMWCEIEMVDS</sequence>
<evidence type="ECO:0000256" key="1">
    <source>
        <dbReference type="SAM" id="MobiDB-lite"/>
    </source>
</evidence>
<keyword evidence="3" id="KW-1185">Reference proteome</keyword>
<dbReference type="EMBL" id="SRLO01000342">
    <property type="protein sequence ID" value="TNN60015.1"/>
    <property type="molecule type" value="Genomic_DNA"/>
</dbReference>
<feature type="compositionally biased region" description="Polar residues" evidence="1">
    <location>
        <begin position="71"/>
        <end position="82"/>
    </location>
</feature>
<dbReference type="AlphaFoldDB" id="A0A4Z2H3Z4"/>
<reference evidence="2 3" key="1">
    <citation type="submission" date="2019-03" db="EMBL/GenBank/DDBJ databases">
        <title>First draft genome of Liparis tanakae, snailfish: a comprehensive survey of snailfish specific genes.</title>
        <authorList>
            <person name="Kim W."/>
            <person name="Song I."/>
            <person name="Jeong J.-H."/>
            <person name="Kim D."/>
            <person name="Kim S."/>
            <person name="Ryu S."/>
            <person name="Song J.Y."/>
            <person name="Lee S.K."/>
        </authorList>
    </citation>
    <scope>NUCLEOTIDE SEQUENCE [LARGE SCALE GENOMIC DNA]</scope>
    <source>
        <tissue evidence="2">Muscle</tissue>
    </source>
</reference>
<dbReference type="Proteomes" id="UP000314294">
    <property type="component" value="Unassembled WGS sequence"/>
</dbReference>
<evidence type="ECO:0000313" key="3">
    <source>
        <dbReference type="Proteomes" id="UP000314294"/>
    </source>
</evidence>
<accession>A0A4Z2H3Z4</accession>
<comment type="caution">
    <text evidence="2">The sequence shown here is derived from an EMBL/GenBank/DDBJ whole genome shotgun (WGS) entry which is preliminary data.</text>
</comment>
<name>A0A4Z2H3Z4_9TELE</name>
<organism evidence="2 3">
    <name type="scientific">Liparis tanakae</name>
    <name type="common">Tanaka's snailfish</name>
    <dbReference type="NCBI Taxonomy" id="230148"/>
    <lineage>
        <taxon>Eukaryota</taxon>
        <taxon>Metazoa</taxon>
        <taxon>Chordata</taxon>
        <taxon>Craniata</taxon>
        <taxon>Vertebrata</taxon>
        <taxon>Euteleostomi</taxon>
        <taxon>Actinopterygii</taxon>
        <taxon>Neopterygii</taxon>
        <taxon>Teleostei</taxon>
        <taxon>Neoteleostei</taxon>
        <taxon>Acanthomorphata</taxon>
        <taxon>Eupercaria</taxon>
        <taxon>Perciformes</taxon>
        <taxon>Cottioidei</taxon>
        <taxon>Cottales</taxon>
        <taxon>Liparidae</taxon>
        <taxon>Liparis</taxon>
    </lineage>
</organism>